<gene>
    <name evidence="1" type="ORF">Amon02_000943600</name>
</gene>
<comment type="caution">
    <text evidence="1">The sequence shown here is derived from an EMBL/GenBank/DDBJ whole genome shotgun (WGS) entry which is preliminary data.</text>
</comment>
<organism evidence="1 2">
    <name type="scientific">Ambrosiozyma monospora</name>
    <name type="common">Yeast</name>
    <name type="synonym">Endomycopsis monosporus</name>
    <dbReference type="NCBI Taxonomy" id="43982"/>
    <lineage>
        <taxon>Eukaryota</taxon>
        <taxon>Fungi</taxon>
        <taxon>Dikarya</taxon>
        <taxon>Ascomycota</taxon>
        <taxon>Saccharomycotina</taxon>
        <taxon>Pichiomycetes</taxon>
        <taxon>Pichiales</taxon>
        <taxon>Pichiaceae</taxon>
        <taxon>Ambrosiozyma</taxon>
    </lineage>
</organism>
<evidence type="ECO:0000313" key="2">
    <source>
        <dbReference type="Proteomes" id="UP001165064"/>
    </source>
</evidence>
<sequence>MPLVYAFRVIDMMFLHGSRVLFQVALAIIRVNGEALLKCEDDGECIAVFKEYFSSLDESEPSLLNRDRIRTRFDNLWEVAFREFIVIGDNAIEQLRNRYKNEVFQGIETFVKRTELRNLPKTPNLTSEQVSNVYDRYYSVLNNDPQAPNKGSVTMDFNSFEVFMSRLVNWVNASKKNSQQTKFLTRLYNAWSGEDGVMSLETLIAGLNKLIDHDIMNSLSNFIALYDEKHDGKIDRESVLQLAEDLIFITTPWRNGTVFDDITNKTIESEIARKIYERKLILKEQGIDTSDDEIRLPTEVRFNEDKWKVCPTG</sequence>
<protein>
    <submittedName>
        <fullName evidence="1">Unnamed protein product</fullName>
    </submittedName>
</protein>
<reference evidence="1" key="1">
    <citation type="submission" date="2023-04" db="EMBL/GenBank/DDBJ databases">
        <title>Ambrosiozyma monospora NBRC 10751.</title>
        <authorList>
            <person name="Ichikawa N."/>
            <person name="Sato H."/>
            <person name="Tonouchi N."/>
        </authorList>
    </citation>
    <scope>NUCLEOTIDE SEQUENCE</scope>
    <source>
        <strain evidence="1">NBRC 10751</strain>
    </source>
</reference>
<keyword evidence="2" id="KW-1185">Reference proteome</keyword>
<dbReference type="EMBL" id="BSXS01008857">
    <property type="protein sequence ID" value="GME93892.1"/>
    <property type="molecule type" value="Genomic_DNA"/>
</dbReference>
<name>A0ACB5TSE8_AMBMO</name>
<dbReference type="Proteomes" id="UP001165064">
    <property type="component" value="Unassembled WGS sequence"/>
</dbReference>
<accession>A0ACB5TSE8</accession>
<evidence type="ECO:0000313" key="1">
    <source>
        <dbReference type="EMBL" id="GME93892.1"/>
    </source>
</evidence>
<proteinExistence type="predicted"/>